<gene>
    <name evidence="2" type="ORF">GALMADRAFT_146443</name>
</gene>
<organism evidence="2 3">
    <name type="scientific">Galerina marginata (strain CBS 339.88)</name>
    <dbReference type="NCBI Taxonomy" id="685588"/>
    <lineage>
        <taxon>Eukaryota</taxon>
        <taxon>Fungi</taxon>
        <taxon>Dikarya</taxon>
        <taxon>Basidiomycota</taxon>
        <taxon>Agaricomycotina</taxon>
        <taxon>Agaricomycetes</taxon>
        <taxon>Agaricomycetidae</taxon>
        <taxon>Agaricales</taxon>
        <taxon>Agaricineae</taxon>
        <taxon>Strophariaceae</taxon>
        <taxon>Galerina</taxon>
    </lineage>
</organism>
<feature type="compositionally biased region" description="Low complexity" evidence="1">
    <location>
        <begin position="51"/>
        <end position="61"/>
    </location>
</feature>
<dbReference type="Proteomes" id="UP000027222">
    <property type="component" value="Unassembled WGS sequence"/>
</dbReference>
<accession>A0A067SKD7</accession>
<name>A0A067SKD7_GALM3</name>
<evidence type="ECO:0000313" key="3">
    <source>
        <dbReference type="Proteomes" id="UP000027222"/>
    </source>
</evidence>
<evidence type="ECO:0000256" key="1">
    <source>
        <dbReference type="SAM" id="MobiDB-lite"/>
    </source>
</evidence>
<dbReference type="OrthoDB" id="2916406at2759"/>
<reference evidence="3" key="1">
    <citation type="journal article" date="2014" name="Proc. Natl. Acad. Sci. U.S.A.">
        <title>Extensive sampling of basidiomycete genomes demonstrates inadequacy of the white-rot/brown-rot paradigm for wood decay fungi.</title>
        <authorList>
            <person name="Riley R."/>
            <person name="Salamov A.A."/>
            <person name="Brown D.W."/>
            <person name="Nagy L.G."/>
            <person name="Floudas D."/>
            <person name="Held B.W."/>
            <person name="Levasseur A."/>
            <person name="Lombard V."/>
            <person name="Morin E."/>
            <person name="Otillar R."/>
            <person name="Lindquist E.A."/>
            <person name="Sun H."/>
            <person name="LaButti K.M."/>
            <person name="Schmutz J."/>
            <person name="Jabbour D."/>
            <person name="Luo H."/>
            <person name="Baker S.E."/>
            <person name="Pisabarro A.G."/>
            <person name="Walton J.D."/>
            <person name="Blanchette R.A."/>
            <person name="Henrissat B."/>
            <person name="Martin F."/>
            <person name="Cullen D."/>
            <person name="Hibbett D.S."/>
            <person name="Grigoriev I.V."/>
        </authorList>
    </citation>
    <scope>NUCLEOTIDE SEQUENCE [LARGE SCALE GENOMIC DNA]</scope>
    <source>
        <strain evidence="3">CBS 339.88</strain>
    </source>
</reference>
<sequence>MASVAEQNLCLFTPRGVTILGQDPIYRSPFIRGQLRRFFLHPPLLRPPSSPASLARFSRPPTLSQPTSNMPNTRVFIAPSAITTTVELRSRIYPSVIQDTRGASPRQVIVPTRQAGGPTGYLQRYPLVESVMRDPHSAVQSTDVLVVDMSSQKMTKFTVFYKKGHYLPRSECLKVLLFGSANASQLGSDIVVMRKGSMGNYINFGNKDNLLADWLVPRFAKHPSINVPVAALPDLVIIHKP</sequence>
<proteinExistence type="predicted"/>
<feature type="region of interest" description="Disordered" evidence="1">
    <location>
        <begin position="51"/>
        <end position="70"/>
    </location>
</feature>
<dbReference type="AlphaFoldDB" id="A0A067SKD7"/>
<dbReference type="HOGENOM" id="CLU_1151865_0_0_1"/>
<protein>
    <submittedName>
        <fullName evidence="2">Uncharacterized protein</fullName>
    </submittedName>
</protein>
<evidence type="ECO:0000313" key="2">
    <source>
        <dbReference type="EMBL" id="KDR68194.1"/>
    </source>
</evidence>
<dbReference type="EMBL" id="KL142409">
    <property type="protein sequence ID" value="KDR68194.1"/>
    <property type="molecule type" value="Genomic_DNA"/>
</dbReference>
<keyword evidence="3" id="KW-1185">Reference proteome</keyword>